<evidence type="ECO:0000313" key="4">
    <source>
        <dbReference type="Proteomes" id="UP001259492"/>
    </source>
</evidence>
<gene>
    <name evidence="3" type="ORF">RM697_08220</name>
</gene>
<dbReference type="RefSeq" id="WP_311427388.1">
    <property type="nucleotide sequence ID" value="NZ_JAVRIA010000003.1"/>
</dbReference>
<reference evidence="3 4" key="1">
    <citation type="submission" date="2023-09" db="EMBL/GenBank/DDBJ databases">
        <authorList>
            <person name="Rey-Velasco X."/>
        </authorList>
    </citation>
    <scope>NUCLEOTIDE SEQUENCE [LARGE SCALE GENOMIC DNA]</scope>
    <source>
        <strain evidence="3 4">W332</strain>
    </source>
</reference>
<protein>
    <submittedName>
        <fullName evidence="3">DUF5689 domain-containing protein</fullName>
    </submittedName>
</protein>
<name>A0ABU2YNJ5_9FLAO</name>
<feature type="domain" description="DUF5689" evidence="2">
    <location>
        <begin position="57"/>
        <end position="296"/>
    </location>
</feature>
<dbReference type="NCBIfam" id="NF038128">
    <property type="entry name" value="choice_anch_J"/>
    <property type="match status" value="1"/>
</dbReference>
<feature type="signal peptide" evidence="1">
    <location>
        <begin position="1"/>
        <end position="26"/>
    </location>
</feature>
<dbReference type="InterPro" id="IPR043744">
    <property type="entry name" value="DUF5689"/>
</dbReference>
<comment type="caution">
    <text evidence="3">The sequence shown here is derived from an EMBL/GenBank/DDBJ whole genome shotgun (WGS) entry which is preliminary data.</text>
</comment>
<proteinExistence type="predicted"/>
<dbReference type="EMBL" id="JAVRIA010000003">
    <property type="protein sequence ID" value="MDT0558628.1"/>
    <property type="molecule type" value="Genomic_DNA"/>
</dbReference>
<sequence length="481" mass="52257">MKQSNKFLTYISLAIMILTVSSCVNDDDYSIPPIDVESVNPATEFASLFNGVMTNATETTFNAVVGRYEQAVVDGDQIGVFSTEFDTPQYITGYVVSSDEGGNFFEEIIVQNSVDDQDPDGDTRQGIKVEINTRSLSDTYDFGRKVYIKLNGLVVGESNGVLTLGRAEGNDVGQIQEFEYRNFVVRDAEVATITPKMVNPNDLTETDENTYVQLSNMQINRNQLTLTFAGESSDEFDGFRSLESCEGGGSITLQTSTFADFKSLPVPQGAGSISGIFTRDFGDDLNVFVINSIADIDMVGERCDPDFLECSTSGNGTSTIFDENFESFGTFDSEGWINLNINGGNVDWGEGSFSGNAYAQISGFSSNENPITVWLVTPMIDLTGTTGANLSFDVQTNFNNGNILSAFITDDFTGDVTTTEWQILDVSIPEGSSTGFGNFESVGPVNISCLSGEVYVAFFYEGADPGPTTRYHIDNVEVKVD</sequence>
<evidence type="ECO:0000313" key="3">
    <source>
        <dbReference type="EMBL" id="MDT0558628.1"/>
    </source>
</evidence>
<dbReference type="Pfam" id="PF18942">
    <property type="entry name" value="DUF5689"/>
    <property type="match status" value="1"/>
</dbReference>
<organism evidence="3 4">
    <name type="scientific">Microcosmobacter mediterraneus</name>
    <dbReference type="NCBI Taxonomy" id="3075607"/>
    <lineage>
        <taxon>Bacteria</taxon>
        <taxon>Pseudomonadati</taxon>
        <taxon>Bacteroidota</taxon>
        <taxon>Flavobacteriia</taxon>
        <taxon>Flavobacteriales</taxon>
        <taxon>Flavobacteriaceae</taxon>
        <taxon>Microcosmobacter</taxon>
    </lineage>
</organism>
<evidence type="ECO:0000259" key="2">
    <source>
        <dbReference type="Pfam" id="PF18942"/>
    </source>
</evidence>
<evidence type="ECO:0000256" key="1">
    <source>
        <dbReference type="SAM" id="SignalP"/>
    </source>
</evidence>
<dbReference type="Proteomes" id="UP001259492">
    <property type="component" value="Unassembled WGS sequence"/>
</dbReference>
<dbReference type="PROSITE" id="PS51257">
    <property type="entry name" value="PROKAR_LIPOPROTEIN"/>
    <property type="match status" value="1"/>
</dbReference>
<feature type="chain" id="PRO_5045174769" evidence="1">
    <location>
        <begin position="27"/>
        <end position="481"/>
    </location>
</feature>
<accession>A0ABU2YNJ5</accession>
<keyword evidence="4" id="KW-1185">Reference proteome</keyword>
<keyword evidence="1" id="KW-0732">Signal</keyword>